<proteinExistence type="predicted"/>
<evidence type="ECO:0000256" key="1">
    <source>
        <dbReference type="SAM" id="MobiDB-lite"/>
    </source>
</evidence>
<sequence length="125" mass="13473">MHVSGRLVTFGPPPVLLDEGPCVPGWLAEMLKKVEMKSHKTARTPSRLTSGRLLVLPISMLRPTSDIVKPHPSLLFAPRRASMTPSTPHLQLTLRSSHLVSKAVPGSDTASRSTSGHDPPLVQGM</sequence>
<organism evidence="2 3">
    <name type="scientific">Colletotrichum spinosum</name>
    <dbReference type="NCBI Taxonomy" id="1347390"/>
    <lineage>
        <taxon>Eukaryota</taxon>
        <taxon>Fungi</taxon>
        <taxon>Dikarya</taxon>
        <taxon>Ascomycota</taxon>
        <taxon>Pezizomycotina</taxon>
        <taxon>Sordariomycetes</taxon>
        <taxon>Hypocreomycetidae</taxon>
        <taxon>Glomerellales</taxon>
        <taxon>Glomerellaceae</taxon>
        <taxon>Colletotrichum</taxon>
        <taxon>Colletotrichum orbiculare species complex</taxon>
    </lineage>
</organism>
<accession>A0A4R8Q615</accession>
<feature type="region of interest" description="Disordered" evidence="1">
    <location>
        <begin position="100"/>
        <end position="125"/>
    </location>
</feature>
<keyword evidence="3" id="KW-1185">Reference proteome</keyword>
<evidence type="ECO:0000313" key="3">
    <source>
        <dbReference type="Proteomes" id="UP000295083"/>
    </source>
</evidence>
<name>A0A4R8Q615_9PEZI</name>
<comment type="caution">
    <text evidence="2">The sequence shown here is derived from an EMBL/GenBank/DDBJ whole genome shotgun (WGS) entry which is preliminary data.</text>
</comment>
<dbReference type="EMBL" id="QAPG01000075">
    <property type="protein sequence ID" value="TDZ32600.1"/>
    <property type="molecule type" value="Genomic_DNA"/>
</dbReference>
<dbReference type="Proteomes" id="UP000295083">
    <property type="component" value="Unassembled WGS sequence"/>
</dbReference>
<protein>
    <submittedName>
        <fullName evidence="2">Uncharacterized protein</fullName>
    </submittedName>
</protein>
<evidence type="ECO:0000313" key="2">
    <source>
        <dbReference type="EMBL" id="TDZ32600.1"/>
    </source>
</evidence>
<gene>
    <name evidence="2" type="ORF">C8035_v012192</name>
</gene>
<dbReference type="AlphaFoldDB" id="A0A4R8Q615"/>
<reference evidence="2 3" key="1">
    <citation type="submission" date="2018-11" db="EMBL/GenBank/DDBJ databases">
        <title>Genome sequence and assembly of Colletotrichum spinosum.</title>
        <authorList>
            <person name="Gan P."/>
            <person name="Shirasu K."/>
        </authorList>
    </citation>
    <scope>NUCLEOTIDE SEQUENCE [LARGE SCALE GENOMIC DNA]</scope>
    <source>
        <strain evidence="2 3">CBS 515.97</strain>
    </source>
</reference>